<proteinExistence type="predicted"/>
<evidence type="ECO:0000313" key="2">
    <source>
        <dbReference type="EMBL" id="KAK3058531.1"/>
    </source>
</evidence>
<protein>
    <submittedName>
        <fullName evidence="2">Uncharacterized protein</fullName>
    </submittedName>
</protein>
<feature type="compositionally biased region" description="Basic and acidic residues" evidence="1">
    <location>
        <begin position="229"/>
        <end position="238"/>
    </location>
</feature>
<sequence length="263" mass="30510">MYTPMRKLRELAEQTNDSAAAMRMYGLRLPEKKVNRLSALAPELRNKIYALVVQNQEEVSVCSDGRFFLHPFLQTSQAIRKDFLEMWRGHVIENTPRIKVCLANFILNSPLTKSGEPIGILPDIVKFLPPPSTEFSRTIVLHVRLTRMFDNDKQLRAFLKIIPLLVRGNDTVEVEASWDPATFDKNFLKHLMTILRHHHLGPWITWDGRRICAGRVIHDAMAKALKGYEDAAEAEKERTKRRREKPLTARLEEYRAAKRQKRS</sequence>
<evidence type="ECO:0000256" key="1">
    <source>
        <dbReference type="SAM" id="MobiDB-lite"/>
    </source>
</evidence>
<dbReference type="EMBL" id="JAWDJX010000001">
    <property type="protein sequence ID" value="KAK3058531.1"/>
    <property type="molecule type" value="Genomic_DNA"/>
</dbReference>
<accession>A0AAJ0LX38</accession>
<feature type="region of interest" description="Disordered" evidence="1">
    <location>
        <begin position="229"/>
        <end position="263"/>
    </location>
</feature>
<gene>
    <name evidence="2" type="ORF">LTR09_000095</name>
</gene>
<name>A0AAJ0LX38_9PEZI</name>
<keyword evidence="3" id="KW-1185">Reference proteome</keyword>
<reference evidence="2" key="1">
    <citation type="submission" date="2023-04" db="EMBL/GenBank/DDBJ databases">
        <title>Black Yeasts Isolated from many extreme environments.</title>
        <authorList>
            <person name="Coleine C."/>
            <person name="Stajich J.E."/>
            <person name="Selbmann L."/>
        </authorList>
    </citation>
    <scope>NUCLEOTIDE SEQUENCE</scope>
    <source>
        <strain evidence="2">CCFEE 5312</strain>
    </source>
</reference>
<organism evidence="2 3">
    <name type="scientific">Extremus antarcticus</name>
    <dbReference type="NCBI Taxonomy" id="702011"/>
    <lineage>
        <taxon>Eukaryota</taxon>
        <taxon>Fungi</taxon>
        <taxon>Dikarya</taxon>
        <taxon>Ascomycota</taxon>
        <taxon>Pezizomycotina</taxon>
        <taxon>Dothideomycetes</taxon>
        <taxon>Dothideomycetidae</taxon>
        <taxon>Mycosphaerellales</taxon>
        <taxon>Extremaceae</taxon>
        <taxon>Extremus</taxon>
    </lineage>
</organism>
<feature type="compositionally biased region" description="Basic and acidic residues" evidence="1">
    <location>
        <begin position="245"/>
        <end position="256"/>
    </location>
</feature>
<comment type="caution">
    <text evidence="2">The sequence shown here is derived from an EMBL/GenBank/DDBJ whole genome shotgun (WGS) entry which is preliminary data.</text>
</comment>
<dbReference type="AlphaFoldDB" id="A0AAJ0LX38"/>
<dbReference type="Proteomes" id="UP001271007">
    <property type="component" value="Unassembled WGS sequence"/>
</dbReference>
<evidence type="ECO:0000313" key="3">
    <source>
        <dbReference type="Proteomes" id="UP001271007"/>
    </source>
</evidence>